<gene>
    <name evidence="1" type="ORF">Oscil6304_5891</name>
</gene>
<dbReference type="InterPro" id="IPR019243">
    <property type="entry name" value="DUF2202"/>
</dbReference>
<dbReference type="CDD" id="cd01048">
    <property type="entry name" value="Ferritin_like_AB2"/>
    <property type="match status" value="1"/>
</dbReference>
<dbReference type="eggNOG" id="COG4902">
    <property type="taxonomic scope" value="Bacteria"/>
</dbReference>
<dbReference type="HOGENOM" id="CLU_118456_0_0_3"/>
<dbReference type="InParanoid" id="K9TS36"/>
<protein>
    <submittedName>
        <fullName evidence="1">Uncharacterized protein</fullName>
    </submittedName>
</protein>
<dbReference type="Gene3D" id="1.20.1260.10">
    <property type="match status" value="1"/>
</dbReference>
<reference evidence="1 2" key="1">
    <citation type="submission" date="2012-06" db="EMBL/GenBank/DDBJ databases">
        <title>Finished chromosome of genome of Oscillatoria acuminata PCC 6304.</title>
        <authorList>
            <consortium name="US DOE Joint Genome Institute"/>
            <person name="Gugger M."/>
            <person name="Coursin T."/>
            <person name="Rippka R."/>
            <person name="Tandeau De Marsac N."/>
            <person name="Huntemann M."/>
            <person name="Wei C.-L."/>
            <person name="Han J."/>
            <person name="Detter J.C."/>
            <person name="Han C."/>
            <person name="Tapia R."/>
            <person name="Davenport K."/>
            <person name="Daligault H."/>
            <person name="Erkkila T."/>
            <person name="Gu W."/>
            <person name="Munk A.C.C."/>
            <person name="Teshima H."/>
            <person name="Xu Y."/>
            <person name="Chain P."/>
            <person name="Chen A."/>
            <person name="Krypides N."/>
            <person name="Mavromatis K."/>
            <person name="Markowitz V."/>
            <person name="Szeto E."/>
            <person name="Ivanova N."/>
            <person name="Mikhailova N."/>
            <person name="Ovchinnikova G."/>
            <person name="Pagani I."/>
            <person name="Pati A."/>
            <person name="Goodwin L."/>
            <person name="Peters L."/>
            <person name="Pitluck S."/>
            <person name="Woyke T."/>
            <person name="Kerfeld C."/>
        </authorList>
    </citation>
    <scope>NUCLEOTIDE SEQUENCE [LARGE SCALE GENOMIC DNA]</scope>
    <source>
        <strain evidence="1 2">PCC 6304</strain>
    </source>
</reference>
<sequence length="178" mass="20028">MKPDFGKKVNWMPVAMLIGISGILSCTLNPLTARAQTPLDPQTEQAMIDSINDEYRARAFYNAVIEKFGEVRPFSNIVHSEGNHVNLWVNLFERYGVAVPPDEFAGQMSAPDTLQAACAMGVEAEIDNVQMYDRFLEFVTQPDLQAAFRRLRQISEERHLKAFERCQNNAGGRGGRSF</sequence>
<evidence type="ECO:0000313" key="1">
    <source>
        <dbReference type="EMBL" id="AFY85355.1"/>
    </source>
</evidence>
<dbReference type="PROSITE" id="PS51257">
    <property type="entry name" value="PROKAR_LIPOPROTEIN"/>
    <property type="match status" value="1"/>
</dbReference>
<name>K9TS36_9CYAN</name>
<dbReference type="AlphaFoldDB" id="K9TS36"/>
<dbReference type="SUPFAM" id="SSF47240">
    <property type="entry name" value="Ferritin-like"/>
    <property type="match status" value="1"/>
</dbReference>
<accession>K9TS36</accession>
<organism evidence="1 2">
    <name type="scientific">Oscillatoria acuminata PCC 6304</name>
    <dbReference type="NCBI Taxonomy" id="56110"/>
    <lineage>
        <taxon>Bacteria</taxon>
        <taxon>Bacillati</taxon>
        <taxon>Cyanobacteriota</taxon>
        <taxon>Cyanophyceae</taxon>
        <taxon>Oscillatoriophycideae</taxon>
        <taxon>Oscillatoriales</taxon>
        <taxon>Oscillatoriaceae</taxon>
        <taxon>Oscillatoria</taxon>
    </lineage>
</organism>
<dbReference type="OrthoDB" id="573482at2"/>
<dbReference type="InterPro" id="IPR012347">
    <property type="entry name" value="Ferritin-like"/>
</dbReference>
<dbReference type="RefSeq" id="WP_015151959.1">
    <property type="nucleotide sequence ID" value="NC_019693.1"/>
</dbReference>
<dbReference type="Proteomes" id="UP000010367">
    <property type="component" value="Chromosome"/>
</dbReference>
<evidence type="ECO:0000313" key="2">
    <source>
        <dbReference type="Proteomes" id="UP000010367"/>
    </source>
</evidence>
<dbReference type="InterPro" id="IPR009078">
    <property type="entry name" value="Ferritin-like_SF"/>
</dbReference>
<keyword evidence="2" id="KW-1185">Reference proteome</keyword>
<proteinExistence type="predicted"/>
<dbReference type="EMBL" id="CP003607">
    <property type="protein sequence ID" value="AFY85355.1"/>
    <property type="molecule type" value="Genomic_DNA"/>
</dbReference>
<dbReference type="KEGG" id="oac:Oscil6304_5891"/>
<dbReference type="PATRIC" id="fig|56110.3.peg.7249"/>
<dbReference type="STRING" id="56110.Oscil6304_5891"/>